<gene>
    <name evidence="7" type="ORF">WMY93_004247</name>
</gene>
<keyword evidence="3" id="KW-0342">GTP-binding</keyword>
<dbReference type="PANTHER" id="PTHR10903:SF170">
    <property type="entry name" value="GTPASE IMAP FAMILY MEMBER 7"/>
    <property type="match status" value="1"/>
</dbReference>
<feature type="region of interest" description="Disordered" evidence="5">
    <location>
        <begin position="421"/>
        <end position="448"/>
    </location>
</feature>
<comment type="similarity">
    <text evidence="1">Belongs to the TRAFAC class TrmE-Era-EngA-EngB-Septin-like GTPase superfamily. AIG1/Toc34/Toc159-like paraseptin GTPase family. IAN subfamily.</text>
</comment>
<dbReference type="PANTHER" id="PTHR10903">
    <property type="entry name" value="GTPASE, IMAP FAMILY MEMBER-RELATED"/>
    <property type="match status" value="1"/>
</dbReference>
<dbReference type="InterPro" id="IPR045058">
    <property type="entry name" value="GIMA/IAN/Toc"/>
</dbReference>
<feature type="compositionally biased region" description="Basic and acidic residues" evidence="5">
    <location>
        <begin position="422"/>
        <end position="448"/>
    </location>
</feature>
<dbReference type="AlphaFoldDB" id="A0AAW0PXR0"/>
<evidence type="ECO:0000256" key="2">
    <source>
        <dbReference type="ARBA" id="ARBA00022741"/>
    </source>
</evidence>
<evidence type="ECO:0000256" key="4">
    <source>
        <dbReference type="SAM" id="Coils"/>
    </source>
</evidence>
<organism evidence="7 8">
    <name type="scientific">Mugilogobius chulae</name>
    <name type="common">yellowstripe goby</name>
    <dbReference type="NCBI Taxonomy" id="88201"/>
    <lineage>
        <taxon>Eukaryota</taxon>
        <taxon>Metazoa</taxon>
        <taxon>Chordata</taxon>
        <taxon>Craniata</taxon>
        <taxon>Vertebrata</taxon>
        <taxon>Euteleostomi</taxon>
        <taxon>Actinopterygii</taxon>
        <taxon>Neopterygii</taxon>
        <taxon>Teleostei</taxon>
        <taxon>Neoteleostei</taxon>
        <taxon>Acanthomorphata</taxon>
        <taxon>Gobiaria</taxon>
        <taxon>Gobiiformes</taxon>
        <taxon>Gobioidei</taxon>
        <taxon>Gobiidae</taxon>
        <taxon>Gobionellinae</taxon>
        <taxon>Mugilogobius</taxon>
    </lineage>
</organism>
<evidence type="ECO:0000259" key="6">
    <source>
        <dbReference type="PROSITE" id="PS51720"/>
    </source>
</evidence>
<protein>
    <recommendedName>
        <fullName evidence="6">AIG1-type G domain-containing protein</fullName>
    </recommendedName>
</protein>
<evidence type="ECO:0000256" key="5">
    <source>
        <dbReference type="SAM" id="MobiDB-lite"/>
    </source>
</evidence>
<keyword evidence="2" id="KW-0547">Nucleotide-binding</keyword>
<dbReference type="CDD" id="cd01852">
    <property type="entry name" value="AIG1"/>
    <property type="match status" value="1"/>
</dbReference>
<evidence type="ECO:0000313" key="7">
    <source>
        <dbReference type="EMBL" id="KAK7933351.1"/>
    </source>
</evidence>
<feature type="coiled-coil region" evidence="4">
    <location>
        <begin position="513"/>
        <end position="654"/>
    </location>
</feature>
<name>A0AAW0PXR0_9GOBI</name>
<dbReference type="SUPFAM" id="SSF52540">
    <property type="entry name" value="P-loop containing nucleoside triphosphate hydrolases"/>
    <property type="match status" value="1"/>
</dbReference>
<keyword evidence="4" id="KW-0175">Coiled coil</keyword>
<evidence type="ECO:0000256" key="3">
    <source>
        <dbReference type="ARBA" id="ARBA00023134"/>
    </source>
</evidence>
<comment type="caution">
    <text evidence="7">The sequence shown here is derived from an EMBL/GenBank/DDBJ whole genome shotgun (WGS) entry which is preliminary data.</text>
</comment>
<dbReference type="EMBL" id="JBBPFD010000003">
    <property type="protein sequence ID" value="KAK7933351.1"/>
    <property type="molecule type" value="Genomic_DNA"/>
</dbReference>
<dbReference type="InterPro" id="IPR027417">
    <property type="entry name" value="P-loop_NTPase"/>
</dbReference>
<dbReference type="GO" id="GO:0005525">
    <property type="term" value="F:GTP binding"/>
    <property type="evidence" value="ECO:0007669"/>
    <property type="project" value="UniProtKB-KW"/>
</dbReference>
<dbReference type="InterPro" id="IPR006703">
    <property type="entry name" value="G_AIG1"/>
</dbReference>
<dbReference type="Pfam" id="PF04548">
    <property type="entry name" value="AIG1"/>
    <property type="match status" value="2"/>
</dbReference>
<keyword evidence="8" id="KW-1185">Reference proteome</keyword>
<sequence>MSKNYRAESNTALNIVLCGRFDELKTLVSKSILQQKNEVGGHEVSVLDLPALSAKATNEAKKEVSNCISACWRKGVYAFALVLPVKPGRQEDEKELEILPKVYGTDINAFTMILFTVDSETAAAEAENSIKSQSYWKKSETQRIKPNLYCLLDHYPRKKPTTPAEKPPTPAEPLRVVMVGKTGCGKSATGNTIVGRDVFSSETSSKSVTRKCRKVEGMVGGRPIEIVDTPGLFDTTLTNEEVLKELVNCISMLSPGPHAFLMVIQIGRFTTEEQETVNLIKDFFGDGAEKFILVLLTRGDDLRNTTLENYLGDESPIKKVIDDCGGRQIVFYNNNPENRDQVTELIQKIDAMVSENDNACYTSEMFQEAENAIKKETEKILEEKKPEMKKREQELEEKFNHDLQEVQEKIIRNSIYSKSRKLKESEENHLREQEERKHEQEEREQEDQMRRLEEDMRRMSFKNKCNTLQKKKDLEMSKAVHHKNTLMTVAMDEMLKEIEQWEKQQREWWEKRNTEEECRRAEEQERQRLYENERYMFDQECREEEMKLRQQKNDLVEKYKQELEEMKREYKSEARKQAVKSNDFHKKYAEDIMEEMRKWNNQLANLHHQAEFNDSKLQDILKDKMHKENFDLLTKRQQKEMKDLKNKYRGKNLEFLPQRELLQKRHEVEVKVWMRDRVARAVESKRCSVM</sequence>
<dbReference type="PROSITE" id="PS51720">
    <property type="entry name" value="G_AIG1"/>
    <property type="match status" value="1"/>
</dbReference>
<evidence type="ECO:0000256" key="1">
    <source>
        <dbReference type="ARBA" id="ARBA00008535"/>
    </source>
</evidence>
<proteinExistence type="inferred from homology"/>
<feature type="domain" description="AIG1-type G" evidence="6">
    <location>
        <begin position="171"/>
        <end position="370"/>
    </location>
</feature>
<evidence type="ECO:0000313" key="8">
    <source>
        <dbReference type="Proteomes" id="UP001460270"/>
    </source>
</evidence>
<accession>A0AAW0PXR0</accession>
<dbReference type="FunFam" id="3.40.50.300:FF:000366">
    <property type="entry name" value="GTPase, IMAP family member 2"/>
    <property type="match status" value="1"/>
</dbReference>
<dbReference type="Gene3D" id="3.40.50.300">
    <property type="entry name" value="P-loop containing nucleotide triphosphate hydrolases"/>
    <property type="match status" value="2"/>
</dbReference>
<dbReference type="Proteomes" id="UP001460270">
    <property type="component" value="Unassembled WGS sequence"/>
</dbReference>
<reference evidence="8" key="1">
    <citation type="submission" date="2024-04" db="EMBL/GenBank/DDBJ databases">
        <title>Salinicola lusitanus LLJ914,a marine bacterium isolated from the Okinawa Trough.</title>
        <authorList>
            <person name="Li J."/>
        </authorList>
    </citation>
    <scope>NUCLEOTIDE SEQUENCE [LARGE SCALE GENOMIC DNA]</scope>
</reference>